<comment type="caution">
    <text evidence="18">The sequence shown here is derived from an EMBL/GenBank/DDBJ whole genome shotgun (WGS) entry which is preliminary data.</text>
</comment>
<dbReference type="PANTHER" id="PTHR43550:SF3">
    <property type="entry name" value="3-KETODIHYDROSPHINGOSINE REDUCTASE"/>
    <property type="match status" value="1"/>
</dbReference>
<dbReference type="Proteomes" id="UP000242877">
    <property type="component" value="Unassembled WGS sequence"/>
</dbReference>
<dbReference type="GO" id="GO:0030148">
    <property type="term" value="P:sphingolipid biosynthetic process"/>
    <property type="evidence" value="ECO:0007669"/>
    <property type="project" value="InterPro"/>
</dbReference>
<dbReference type="InterPro" id="IPR036291">
    <property type="entry name" value="NAD(P)-bd_dom_sf"/>
</dbReference>
<dbReference type="GO" id="GO:0000166">
    <property type="term" value="F:nucleotide binding"/>
    <property type="evidence" value="ECO:0007669"/>
    <property type="project" value="UniProtKB-KW"/>
</dbReference>
<evidence type="ECO:0000256" key="10">
    <source>
        <dbReference type="ARBA" id="ARBA00022989"/>
    </source>
</evidence>
<protein>
    <recommendedName>
        <fullName evidence="14">3-dehydrosphinganine reductase</fullName>
        <ecNumber evidence="14">1.1.1.102</ecNumber>
    </recommendedName>
</protein>
<dbReference type="GO" id="GO:0005789">
    <property type="term" value="C:endoplasmic reticulum membrane"/>
    <property type="evidence" value="ECO:0007669"/>
    <property type="project" value="UniProtKB-SubCell"/>
</dbReference>
<evidence type="ECO:0000256" key="8">
    <source>
        <dbReference type="ARBA" id="ARBA00022857"/>
    </source>
</evidence>
<keyword evidence="10 17" id="KW-1133">Transmembrane helix</keyword>
<evidence type="ECO:0000256" key="11">
    <source>
        <dbReference type="ARBA" id="ARBA00023002"/>
    </source>
</evidence>
<comment type="pathway">
    <text evidence="3">Sphingolipid metabolism.</text>
</comment>
<dbReference type="Pfam" id="PF00106">
    <property type="entry name" value="adh_short"/>
    <property type="match status" value="1"/>
</dbReference>
<dbReference type="InterPro" id="IPR002347">
    <property type="entry name" value="SDR_fam"/>
</dbReference>
<comment type="similarity">
    <text evidence="4">Belongs to the short-chain dehydrogenases/reductases (SDR) family.</text>
</comment>
<name>A0A162IGQ3_9EURO</name>
<evidence type="ECO:0000256" key="1">
    <source>
        <dbReference type="ARBA" id="ARBA00004586"/>
    </source>
</evidence>
<evidence type="ECO:0000256" key="2">
    <source>
        <dbReference type="ARBA" id="ARBA00004760"/>
    </source>
</evidence>
<comment type="catalytic activity">
    <reaction evidence="16">
        <text>sphinganine + NADP(+) = 3-oxosphinganine + NADPH + H(+)</text>
        <dbReference type="Rhea" id="RHEA:22640"/>
        <dbReference type="ChEBI" id="CHEBI:15378"/>
        <dbReference type="ChEBI" id="CHEBI:57783"/>
        <dbReference type="ChEBI" id="CHEBI:57817"/>
        <dbReference type="ChEBI" id="CHEBI:58299"/>
        <dbReference type="ChEBI" id="CHEBI:58349"/>
        <dbReference type="EC" id="1.1.1.102"/>
    </reaction>
    <physiologicalReaction direction="right-to-left" evidence="16">
        <dbReference type="Rhea" id="RHEA:22642"/>
    </physiologicalReaction>
</comment>
<dbReference type="InterPro" id="IPR045022">
    <property type="entry name" value="KDSR-like"/>
</dbReference>
<dbReference type="OrthoDB" id="4205360at2759"/>
<dbReference type="PRINTS" id="PR00081">
    <property type="entry name" value="GDHRDH"/>
</dbReference>
<comment type="pathway">
    <text evidence="2">Lipid metabolism; sphingolipid metabolism.</text>
</comment>
<dbReference type="PANTHER" id="PTHR43550">
    <property type="entry name" value="3-KETODIHYDROSPHINGOSINE REDUCTASE"/>
    <property type="match status" value="1"/>
</dbReference>
<gene>
    <name evidence="18" type="ORF">AAP_02649</name>
</gene>
<evidence type="ECO:0000256" key="5">
    <source>
        <dbReference type="ARBA" id="ARBA00022692"/>
    </source>
</evidence>
<dbReference type="GO" id="GO:0006666">
    <property type="term" value="P:3-keto-sphinganine metabolic process"/>
    <property type="evidence" value="ECO:0007669"/>
    <property type="project" value="InterPro"/>
</dbReference>
<evidence type="ECO:0000256" key="7">
    <source>
        <dbReference type="ARBA" id="ARBA00022824"/>
    </source>
</evidence>
<evidence type="ECO:0000313" key="18">
    <source>
        <dbReference type="EMBL" id="KZZ93183.1"/>
    </source>
</evidence>
<organism evidence="18 19">
    <name type="scientific">Ascosphaera apis ARSEF 7405</name>
    <dbReference type="NCBI Taxonomy" id="392613"/>
    <lineage>
        <taxon>Eukaryota</taxon>
        <taxon>Fungi</taxon>
        <taxon>Dikarya</taxon>
        <taxon>Ascomycota</taxon>
        <taxon>Pezizomycotina</taxon>
        <taxon>Eurotiomycetes</taxon>
        <taxon>Eurotiomycetidae</taxon>
        <taxon>Onygenales</taxon>
        <taxon>Ascosphaeraceae</taxon>
        <taxon>Ascosphaera</taxon>
    </lineage>
</organism>
<evidence type="ECO:0000256" key="14">
    <source>
        <dbReference type="ARBA" id="ARBA00026112"/>
    </source>
</evidence>
<dbReference type="SUPFAM" id="SSF51735">
    <property type="entry name" value="NAD(P)-binding Rossmann-fold domains"/>
    <property type="match status" value="1"/>
</dbReference>
<keyword evidence="7" id="KW-0256">Endoplasmic reticulum</keyword>
<evidence type="ECO:0000256" key="3">
    <source>
        <dbReference type="ARBA" id="ARBA00004991"/>
    </source>
</evidence>
<dbReference type="CDD" id="cd08939">
    <property type="entry name" value="KDSR-like_SDR_c"/>
    <property type="match status" value="1"/>
</dbReference>
<keyword evidence="12" id="KW-0443">Lipid metabolism</keyword>
<dbReference type="EMBL" id="AZGZ01000009">
    <property type="protein sequence ID" value="KZZ93183.1"/>
    <property type="molecule type" value="Genomic_DNA"/>
</dbReference>
<dbReference type="EC" id="1.1.1.102" evidence="14"/>
<dbReference type="FunFam" id="3.40.50.720:FF:000456">
    <property type="entry name" value="3-ketodihydrosphingosine reductase tsc10"/>
    <property type="match status" value="1"/>
</dbReference>
<sequence>MFGFTGRQVFGLAVTSVAALGFCSVFGLFKKNQFIVKGKTVVITGGSDGLGKYIAMHLAQRGAHVIIVARNKQKLNQAIEDIQQAAVNPEQRFLTVSADLTNPEDAERAISEATAFNGGNPPDIVWCCAGNCSPGFFASTPMSTHRSQMDTVYWTAAYTAHAILQKWLEPAEKGAASSSSSTPPSQPPSARHLIFTSSTLAFTPVAGYAPYSPAKAAMRSLADTLNQEIEVYNGSRLGKGPSPSADIKMHVVFPMGILTPGYENEQLTKPALTKKLEETDKPQTPDEVALITLKALEKGEYLITTTFVGMMMKASALASSARNCVVKDTILGWLANVVFLAVMWDLNKTAREWGRKMGILDATK</sequence>
<comment type="subcellular location">
    <subcellularLocation>
        <location evidence="1">Endoplasmic reticulum membrane</location>
    </subcellularLocation>
</comment>
<keyword evidence="19" id="KW-1185">Reference proteome</keyword>
<evidence type="ECO:0000313" key="19">
    <source>
        <dbReference type="Proteomes" id="UP000242877"/>
    </source>
</evidence>
<dbReference type="Gene3D" id="3.40.50.720">
    <property type="entry name" value="NAD(P)-binding Rossmann-like Domain"/>
    <property type="match status" value="1"/>
</dbReference>
<keyword evidence="8" id="KW-0521">NADP</keyword>
<evidence type="ECO:0000256" key="15">
    <source>
        <dbReference type="ARBA" id="ARBA00044737"/>
    </source>
</evidence>
<evidence type="ECO:0000256" key="12">
    <source>
        <dbReference type="ARBA" id="ARBA00023098"/>
    </source>
</evidence>
<reference evidence="18 19" key="1">
    <citation type="journal article" date="2016" name="Genome Biol. Evol.">
        <title>Divergent and convergent evolution of fungal pathogenicity.</title>
        <authorList>
            <person name="Shang Y."/>
            <person name="Xiao G."/>
            <person name="Zheng P."/>
            <person name="Cen K."/>
            <person name="Zhan S."/>
            <person name="Wang C."/>
        </authorList>
    </citation>
    <scope>NUCLEOTIDE SEQUENCE [LARGE SCALE GENOMIC DNA]</scope>
    <source>
        <strain evidence="18 19">ARSEF 7405</strain>
    </source>
</reference>
<comment type="function">
    <text evidence="15">Catalyzes the reduction of 3'-oxosphinganine (3-ketodihydrosphingosine/KDS) to sphinganine (dihydrosphingosine/DHS), the second step of de novo sphingolipid biosynthesis.</text>
</comment>
<evidence type="ECO:0000256" key="13">
    <source>
        <dbReference type="ARBA" id="ARBA00023136"/>
    </source>
</evidence>
<evidence type="ECO:0000256" key="16">
    <source>
        <dbReference type="ARBA" id="ARBA00048930"/>
    </source>
</evidence>
<keyword evidence="13 17" id="KW-0472">Membrane</keyword>
<evidence type="ECO:0000256" key="9">
    <source>
        <dbReference type="ARBA" id="ARBA00022919"/>
    </source>
</evidence>
<keyword evidence="11" id="KW-0560">Oxidoreductase</keyword>
<keyword evidence="5 17" id="KW-0812">Transmembrane</keyword>
<keyword evidence="9" id="KW-0746">Sphingolipid metabolism</keyword>
<feature type="transmembrane region" description="Helical" evidence="17">
    <location>
        <begin position="6"/>
        <end position="29"/>
    </location>
</feature>
<evidence type="ECO:0000256" key="6">
    <source>
        <dbReference type="ARBA" id="ARBA00022741"/>
    </source>
</evidence>
<evidence type="ECO:0000256" key="17">
    <source>
        <dbReference type="SAM" id="Phobius"/>
    </source>
</evidence>
<keyword evidence="6" id="KW-0547">Nucleotide-binding</keyword>
<accession>A0A162IGQ3</accession>
<dbReference type="AlphaFoldDB" id="A0A162IGQ3"/>
<dbReference type="GO" id="GO:0047560">
    <property type="term" value="F:3-dehydrosphinganine reductase activity"/>
    <property type="evidence" value="ECO:0007669"/>
    <property type="project" value="UniProtKB-EC"/>
</dbReference>
<evidence type="ECO:0000256" key="4">
    <source>
        <dbReference type="ARBA" id="ARBA00006484"/>
    </source>
</evidence>
<dbReference type="VEuPathDB" id="FungiDB:AAP_02649"/>
<proteinExistence type="inferred from homology"/>